<sequence length="96" mass="11242">MNGKRQYRNIIIRLEDEDVHLTNRDRDKAEVFDAFFASIFNTDDGPREFQCPQLEDHDCENDQLLINPEIMQDLLLELIPTNPWGMMGFIPKSSKS</sequence>
<name>A0ABQ9D3Y8_9PASS</name>
<protein>
    <submittedName>
        <fullName evidence="1">Uncharacterized protein</fullName>
    </submittedName>
</protein>
<evidence type="ECO:0000313" key="1">
    <source>
        <dbReference type="EMBL" id="KAJ7414510.1"/>
    </source>
</evidence>
<evidence type="ECO:0000313" key="2">
    <source>
        <dbReference type="Proteomes" id="UP001145742"/>
    </source>
</evidence>
<gene>
    <name evidence="1" type="ORF">WISP_84040</name>
</gene>
<organism evidence="1 2">
    <name type="scientific">Willisornis vidua</name>
    <name type="common">Xingu scale-backed antbird</name>
    <dbReference type="NCBI Taxonomy" id="1566151"/>
    <lineage>
        <taxon>Eukaryota</taxon>
        <taxon>Metazoa</taxon>
        <taxon>Chordata</taxon>
        <taxon>Craniata</taxon>
        <taxon>Vertebrata</taxon>
        <taxon>Euteleostomi</taxon>
        <taxon>Archelosauria</taxon>
        <taxon>Archosauria</taxon>
        <taxon>Dinosauria</taxon>
        <taxon>Saurischia</taxon>
        <taxon>Theropoda</taxon>
        <taxon>Coelurosauria</taxon>
        <taxon>Aves</taxon>
        <taxon>Neognathae</taxon>
        <taxon>Neoaves</taxon>
        <taxon>Telluraves</taxon>
        <taxon>Australaves</taxon>
        <taxon>Passeriformes</taxon>
        <taxon>Thamnophilidae</taxon>
        <taxon>Willisornis</taxon>
    </lineage>
</organism>
<comment type="caution">
    <text evidence="1">The sequence shown here is derived from an EMBL/GenBank/DDBJ whole genome shotgun (WGS) entry which is preliminary data.</text>
</comment>
<keyword evidence="2" id="KW-1185">Reference proteome</keyword>
<dbReference type="Proteomes" id="UP001145742">
    <property type="component" value="Unassembled WGS sequence"/>
</dbReference>
<proteinExistence type="predicted"/>
<accession>A0ABQ9D3Y8</accession>
<dbReference type="EMBL" id="WHWB01034052">
    <property type="protein sequence ID" value="KAJ7414510.1"/>
    <property type="molecule type" value="Genomic_DNA"/>
</dbReference>
<reference evidence="1" key="1">
    <citation type="submission" date="2019-10" db="EMBL/GenBank/DDBJ databases">
        <authorList>
            <person name="Soares A.E.R."/>
            <person name="Aleixo A."/>
            <person name="Schneider P."/>
            <person name="Miyaki C.Y."/>
            <person name="Schneider M.P."/>
            <person name="Mello C."/>
            <person name="Vasconcelos A.T.R."/>
        </authorList>
    </citation>
    <scope>NUCLEOTIDE SEQUENCE</scope>
    <source>
        <tissue evidence="1">Muscle</tissue>
    </source>
</reference>